<feature type="non-terminal residue" evidence="2">
    <location>
        <position position="1"/>
    </location>
</feature>
<organism evidence="2 3">
    <name type="scientific">Ophiophagus hannah</name>
    <name type="common">King cobra</name>
    <name type="synonym">Naja hannah</name>
    <dbReference type="NCBI Taxonomy" id="8665"/>
    <lineage>
        <taxon>Eukaryota</taxon>
        <taxon>Metazoa</taxon>
        <taxon>Chordata</taxon>
        <taxon>Craniata</taxon>
        <taxon>Vertebrata</taxon>
        <taxon>Euteleostomi</taxon>
        <taxon>Lepidosauria</taxon>
        <taxon>Squamata</taxon>
        <taxon>Bifurcata</taxon>
        <taxon>Unidentata</taxon>
        <taxon>Episquamata</taxon>
        <taxon>Toxicofera</taxon>
        <taxon>Serpentes</taxon>
        <taxon>Colubroidea</taxon>
        <taxon>Elapidae</taxon>
        <taxon>Elapinae</taxon>
        <taxon>Ophiophagus</taxon>
    </lineage>
</organism>
<reference evidence="2 3" key="1">
    <citation type="journal article" date="2013" name="Proc. Natl. Acad. Sci. U.S.A.">
        <title>The king cobra genome reveals dynamic gene evolution and adaptation in the snake venom system.</title>
        <authorList>
            <person name="Vonk F.J."/>
            <person name="Casewell N.R."/>
            <person name="Henkel C.V."/>
            <person name="Heimberg A.M."/>
            <person name="Jansen H.J."/>
            <person name="McCleary R.J."/>
            <person name="Kerkkamp H.M."/>
            <person name="Vos R.A."/>
            <person name="Guerreiro I."/>
            <person name="Calvete J.J."/>
            <person name="Wuster W."/>
            <person name="Woods A.E."/>
            <person name="Logan J.M."/>
            <person name="Harrison R.A."/>
            <person name="Castoe T.A."/>
            <person name="de Koning A.P."/>
            <person name="Pollock D.D."/>
            <person name="Yandell M."/>
            <person name="Calderon D."/>
            <person name="Renjifo C."/>
            <person name="Currier R.B."/>
            <person name="Salgado D."/>
            <person name="Pla D."/>
            <person name="Sanz L."/>
            <person name="Hyder A.S."/>
            <person name="Ribeiro J.M."/>
            <person name="Arntzen J.W."/>
            <person name="van den Thillart G.E."/>
            <person name="Boetzer M."/>
            <person name="Pirovano W."/>
            <person name="Dirks R.P."/>
            <person name="Spaink H.P."/>
            <person name="Duboule D."/>
            <person name="McGlinn E."/>
            <person name="Kini R.M."/>
            <person name="Richardson M.K."/>
        </authorList>
    </citation>
    <scope>NUCLEOTIDE SEQUENCE</scope>
    <source>
        <tissue evidence="2">Blood</tissue>
    </source>
</reference>
<comment type="caution">
    <text evidence="2">The sequence shown here is derived from an EMBL/GenBank/DDBJ whole genome shotgun (WGS) entry which is preliminary data.</text>
</comment>
<gene>
    <name evidence="2" type="primary">OTOL1</name>
    <name evidence="2" type="ORF">L345_06131</name>
</gene>
<feature type="region of interest" description="Disordered" evidence="1">
    <location>
        <begin position="46"/>
        <end position="118"/>
    </location>
</feature>
<evidence type="ECO:0000313" key="2">
    <source>
        <dbReference type="EMBL" id="ETE68072.1"/>
    </source>
</evidence>
<name>V8P2M4_OPHHA</name>
<dbReference type="Proteomes" id="UP000018936">
    <property type="component" value="Unassembled WGS sequence"/>
</dbReference>
<keyword evidence="3" id="KW-1185">Reference proteome</keyword>
<dbReference type="EMBL" id="AZIM01001109">
    <property type="protein sequence ID" value="ETE68072.1"/>
    <property type="molecule type" value="Genomic_DNA"/>
</dbReference>
<feature type="compositionally biased region" description="Basic residues" evidence="1">
    <location>
        <begin position="109"/>
        <end position="118"/>
    </location>
</feature>
<protein>
    <submittedName>
        <fullName evidence="2">Otolin-1</fullName>
    </submittedName>
</protein>
<sequence>MSSHFRFSFGLPHAHNRRHTDTYAHALPPDNWLLLYLHSCQGVVWEEEEEEEEKRGEGGGNGNGNERQGGRDERRKGMGMRGRKGGRDEMGMRGRKAGRKEGRKEMGMRGRKGGMRKG</sequence>
<accession>V8P2M4</accession>
<dbReference type="AlphaFoldDB" id="V8P2M4"/>
<evidence type="ECO:0000313" key="3">
    <source>
        <dbReference type="Proteomes" id="UP000018936"/>
    </source>
</evidence>
<evidence type="ECO:0000256" key="1">
    <source>
        <dbReference type="SAM" id="MobiDB-lite"/>
    </source>
</evidence>
<feature type="compositionally biased region" description="Basic and acidic residues" evidence="1">
    <location>
        <begin position="99"/>
        <end position="108"/>
    </location>
</feature>
<proteinExistence type="predicted"/>